<gene>
    <name evidence="2" type="ORF">AC578_9871</name>
</gene>
<dbReference type="Proteomes" id="UP000070133">
    <property type="component" value="Unassembled WGS sequence"/>
</dbReference>
<comment type="caution">
    <text evidence="2">The sequence shown here is derived from an EMBL/GenBank/DDBJ whole genome shotgun (WGS) entry which is preliminary data.</text>
</comment>
<feature type="compositionally biased region" description="Polar residues" evidence="1">
    <location>
        <begin position="330"/>
        <end position="343"/>
    </location>
</feature>
<organism evidence="2 3">
    <name type="scientific">Pseudocercospora eumusae</name>
    <dbReference type="NCBI Taxonomy" id="321146"/>
    <lineage>
        <taxon>Eukaryota</taxon>
        <taxon>Fungi</taxon>
        <taxon>Dikarya</taxon>
        <taxon>Ascomycota</taxon>
        <taxon>Pezizomycotina</taxon>
        <taxon>Dothideomycetes</taxon>
        <taxon>Dothideomycetidae</taxon>
        <taxon>Mycosphaerellales</taxon>
        <taxon>Mycosphaerellaceae</taxon>
        <taxon>Pseudocercospora</taxon>
    </lineage>
</organism>
<feature type="compositionally biased region" description="Low complexity" evidence="1">
    <location>
        <begin position="1"/>
        <end position="16"/>
    </location>
</feature>
<feature type="compositionally biased region" description="Acidic residues" evidence="1">
    <location>
        <begin position="270"/>
        <end position="279"/>
    </location>
</feature>
<sequence length="394" mass="42901">MAGTNTNTNTTTTSTTKTRRRVSPEVWCTTPTSGRLPDEHVAYRIFETWSDLHTYQALWFWLADVSALLSQCDDICRNHHAATATNALPRIPPPPLYIGIDTFRTLLRRVCRDFPPNGPPPEGFEVRDTSVVHTTNADIDAHPRPAEMAAHALIQTCMDTLVSMWKVVSKADGTLRFGVNSRAFERIMQESFAVYLQRAQTTPEWTWSRIKEKEPRSITLRNEYSLQEDDGTQDTTAALPHVETVTTATAVPTHDLAAEASATTVTLSEAEQEAEEVQFAEDSPRPGSSATALPTHDSAAEASAAAVTLSEVEQEAEEVHVAEDLPMLGSPTTAVPTHDSSAEASAAAVTLSEVEQETIVETDGGASPMHSPQDPPTSQPPSVKNVSSSPLYQR</sequence>
<keyword evidence="3" id="KW-1185">Reference proteome</keyword>
<proteinExistence type="predicted"/>
<name>A0A139HB14_9PEZI</name>
<feature type="region of interest" description="Disordered" evidence="1">
    <location>
        <begin position="268"/>
        <end position="394"/>
    </location>
</feature>
<feature type="compositionally biased region" description="Polar residues" evidence="1">
    <location>
        <begin position="384"/>
        <end position="394"/>
    </location>
</feature>
<feature type="region of interest" description="Disordered" evidence="1">
    <location>
        <begin position="1"/>
        <end position="24"/>
    </location>
</feature>
<dbReference type="AlphaFoldDB" id="A0A139HB14"/>
<accession>A0A139HB14</accession>
<protein>
    <submittedName>
        <fullName evidence="2">Uncharacterized protein</fullName>
    </submittedName>
</protein>
<dbReference type="EMBL" id="LFZN01000088">
    <property type="protein sequence ID" value="KXS99632.1"/>
    <property type="molecule type" value="Genomic_DNA"/>
</dbReference>
<reference evidence="2 3" key="1">
    <citation type="submission" date="2015-07" db="EMBL/GenBank/DDBJ databases">
        <title>Comparative genomics of the Sigatoka disease complex on banana suggests a link between parallel evolutionary changes in Pseudocercospora fijiensis and Pseudocercospora eumusae and increased virulence on the banana host.</title>
        <authorList>
            <person name="Chang T.-C."/>
            <person name="Salvucci A."/>
            <person name="Crous P.W."/>
            <person name="Stergiopoulos I."/>
        </authorList>
    </citation>
    <scope>NUCLEOTIDE SEQUENCE [LARGE SCALE GENOMIC DNA]</scope>
    <source>
        <strain evidence="2 3">CBS 114824</strain>
    </source>
</reference>
<evidence type="ECO:0000313" key="3">
    <source>
        <dbReference type="Proteomes" id="UP000070133"/>
    </source>
</evidence>
<evidence type="ECO:0000256" key="1">
    <source>
        <dbReference type="SAM" id="MobiDB-lite"/>
    </source>
</evidence>
<evidence type="ECO:0000313" key="2">
    <source>
        <dbReference type="EMBL" id="KXS99632.1"/>
    </source>
</evidence>